<reference evidence="2" key="1">
    <citation type="submission" date="2020-11" db="EMBL/GenBank/DDBJ databases">
        <authorList>
            <person name="Tran Van P."/>
        </authorList>
    </citation>
    <scope>NUCLEOTIDE SEQUENCE</scope>
</reference>
<accession>A0A7R9AZQ1</accession>
<feature type="region of interest" description="Disordered" evidence="1">
    <location>
        <begin position="103"/>
        <end position="127"/>
    </location>
</feature>
<proteinExistence type="predicted"/>
<gene>
    <name evidence="2" type="ORF">TSIB3V08_LOCUS7682</name>
</gene>
<protein>
    <submittedName>
        <fullName evidence="2">Uncharacterized protein</fullName>
    </submittedName>
</protein>
<dbReference type="EMBL" id="OC003703">
    <property type="protein sequence ID" value="CAD7263609.1"/>
    <property type="molecule type" value="Genomic_DNA"/>
</dbReference>
<organism evidence="2">
    <name type="scientific">Timema shepardi</name>
    <name type="common">Walking stick</name>
    <dbReference type="NCBI Taxonomy" id="629360"/>
    <lineage>
        <taxon>Eukaryota</taxon>
        <taxon>Metazoa</taxon>
        <taxon>Ecdysozoa</taxon>
        <taxon>Arthropoda</taxon>
        <taxon>Hexapoda</taxon>
        <taxon>Insecta</taxon>
        <taxon>Pterygota</taxon>
        <taxon>Neoptera</taxon>
        <taxon>Polyneoptera</taxon>
        <taxon>Phasmatodea</taxon>
        <taxon>Timematodea</taxon>
        <taxon>Timematoidea</taxon>
        <taxon>Timematidae</taxon>
        <taxon>Timema</taxon>
    </lineage>
</organism>
<name>A0A7R9AZQ1_TIMSH</name>
<evidence type="ECO:0000313" key="2">
    <source>
        <dbReference type="EMBL" id="CAD7263609.1"/>
    </source>
</evidence>
<evidence type="ECO:0000256" key="1">
    <source>
        <dbReference type="SAM" id="MobiDB-lite"/>
    </source>
</evidence>
<dbReference type="AlphaFoldDB" id="A0A7R9AZQ1"/>
<sequence>MFSIFQSQLRFVSSTAEKAANILQGCKLIALATMSNQNLLRFELTKIEKARMEEMVMDTSIYETISPSGLRILNVVAEERMLGLDYIDSLLIVPVEKPLFALPESNSPGLPPRNLPPGASGLDDETDNTLRRRVNPRQEVHQPLMTCLSRALPPRPKAHLGAPGKQPPTSFEQYARATFHIGPSPHSLRFVTDGQLPLRQCLHPEACTKNLELPTLLRGLQRPPQGV</sequence>